<keyword evidence="2" id="KW-1185">Reference proteome</keyword>
<evidence type="ECO:0000313" key="2">
    <source>
        <dbReference type="Proteomes" id="UP000187209"/>
    </source>
</evidence>
<organism evidence="1 2">
    <name type="scientific">Stentor coeruleus</name>
    <dbReference type="NCBI Taxonomy" id="5963"/>
    <lineage>
        <taxon>Eukaryota</taxon>
        <taxon>Sar</taxon>
        <taxon>Alveolata</taxon>
        <taxon>Ciliophora</taxon>
        <taxon>Postciliodesmatophora</taxon>
        <taxon>Heterotrichea</taxon>
        <taxon>Heterotrichida</taxon>
        <taxon>Stentoridae</taxon>
        <taxon>Stentor</taxon>
    </lineage>
</organism>
<sequence>MKSINLHFEELGPWMKFHTPLITPNRKIMPISVHPGIHKRTTTTTYQQKDGDSELLTLNPELSNHYTKDEDDISPRLPLIDFIGKSNQKDSQKRTSQDFYNTVKDYTIDDLAPNQETEWESTHINHQYFPYRLSGNMQIIQSLKPGNPKNVFTYKLKRFKQHSCTPVIRKNYFFWNQRKLVASRISRSPKPSLK</sequence>
<gene>
    <name evidence="1" type="ORF">SteCoe_36187</name>
</gene>
<dbReference type="EMBL" id="MPUH01001623">
    <property type="protein sequence ID" value="OMJ66833.1"/>
    <property type="molecule type" value="Genomic_DNA"/>
</dbReference>
<name>A0A1R2AQL6_9CILI</name>
<dbReference type="Proteomes" id="UP000187209">
    <property type="component" value="Unassembled WGS sequence"/>
</dbReference>
<protein>
    <submittedName>
        <fullName evidence="1">Uncharacterized protein</fullName>
    </submittedName>
</protein>
<dbReference type="AlphaFoldDB" id="A0A1R2AQL6"/>
<accession>A0A1R2AQL6</accession>
<proteinExistence type="predicted"/>
<reference evidence="1 2" key="1">
    <citation type="submission" date="2016-11" db="EMBL/GenBank/DDBJ databases">
        <title>The macronuclear genome of Stentor coeruleus: a giant cell with tiny introns.</title>
        <authorList>
            <person name="Slabodnick M."/>
            <person name="Ruby J.G."/>
            <person name="Reiff S.B."/>
            <person name="Swart E.C."/>
            <person name="Gosai S."/>
            <person name="Prabakaran S."/>
            <person name="Witkowska E."/>
            <person name="Larue G.E."/>
            <person name="Fisher S."/>
            <person name="Freeman R.M."/>
            <person name="Gunawardena J."/>
            <person name="Chu W."/>
            <person name="Stover N.A."/>
            <person name="Gregory B.D."/>
            <person name="Nowacki M."/>
            <person name="Derisi J."/>
            <person name="Roy S.W."/>
            <person name="Marshall W.F."/>
            <person name="Sood P."/>
        </authorList>
    </citation>
    <scope>NUCLEOTIDE SEQUENCE [LARGE SCALE GENOMIC DNA]</scope>
    <source>
        <strain evidence="1">WM001</strain>
    </source>
</reference>
<comment type="caution">
    <text evidence="1">The sequence shown here is derived from an EMBL/GenBank/DDBJ whole genome shotgun (WGS) entry which is preliminary data.</text>
</comment>
<evidence type="ECO:0000313" key="1">
    <source>
        <dbReference type="EMBL" id="OMJ66833.1"/>
    </source>
</evidence>